<dbReference type="AlphaFoldDB" id="A0A6A6PB23"/>
<dbReference type="Pfam" id="PF00743">
    <property type="entry name" value="FMO-like"/>
    <property type="match status" value="1"/>
</dbReference>
<reference evidence="5" key="1">
    <citation type="journal article" date="2020" name="Stud. Mycol.">
        <title>101 Dothideomycetes genomes: a test case for predicting lifestyles and emergence of pathogens.</title>
        <authorList>
            <person name="Haridas S."/>
            <person name="Albert R."/>
            <person name="Binder M."/>
            <person name="Bloem J."/>
            <person name="Labutti K."/>
            <person name="Salamov A."/>
            <person name="Andreopoulos B."/>
            <person name="Baker S."/>
            <person name="Barry K."/>
            <person name="Bills G."/>
            <person name="Bluhm B."/>
            <person name="Cannon C."/>
            <person name="Castanera R."/>
            <person name="Culley D."/>
            <person name="Daum C."/>
            <person name="Ezra D."/>
            <person name="Gonzalez J."/>
            <person name="Henrissat B."/>
            <person name="Kuo A."/>
            <person name="Liang C."/>
            <person name="Lipzen A."/>
            <person name="Lutzoni F."/>
            <person name="Magnuson J."/>
            <person name="Mondo S."/>
            <person name="Nolan M."/>
            <person name="Ohm R."/>
            <person name="Pangilinan J."/>
            <person name="Park H.-J."/>
            <person name="Ramirez L."/>
            <person name="Alfaro M."/>
            <person name="Sun H."/>
            <person name="Tritt A."/>
            <person name="Yoshinaga Y."/>
            <person name="Zwiers L.-H."/>
            <person name="Turgeon B."/>
            <person name="Goodwin S."/>
            <person name="Spatafora J."/>
            <person name="Crous P."/>
            <person name="Grigoriev I."/>
        </authorList>
    </citation>
    <scope>NUCLEOTIDE SEQUENCE</scope>
    <source>
        <strain evidence="5">ATCC 16933</strain>
    </source>
</reference>
<sequence length="629" mass="70763">MPEIIRRVNGYSRDAYTYYPVLIIGAGESGIAMACRLRQTLGFDQFRIFDRQAGLGGTWWINRYPGVACDVPANFYCFSFAQNKTWSRFFPPGPEIVNYLHDVAAKFQVLDKIQLNTDVEECRWLAADGVWEVRLRHLVPGTGDLSARGRQRRVARDGEAAVVAGRETVRARCVVSCVGGLVEPKAWPDSIPGMAEFEGRCFHSARWEHDADLRGKDVVVVGTGCSAAQFVPRLLDEPFAARSVTQLMRSPPWVVPRAVPPGGDAFWETWSPWLFSKVPGLLRAWRAFIYASTEADFRIFPMDERGARLRAEQERQLLSHLRRAAPPKYHDVLTPDYSVGCKRRIYDASWFPALWDDRLELTTQPLERVTPKGVVEGHANGTVEPGQTTDEEAYPRREIPADVIVLANGFVTTRWLHPLKVTGADGQDLVETMQARGGSQAYQGTAMDGFPNFFIIFGPNTATGHTSVIHTTENMVMFALRFIKLILKGDVSTVEVKREAEEAYTADIQKQLKNTVWMSGGCHSWYFEENGWNSTTYPYSQLNFLRRCYFPAWSDWRLRYTRRGALRLAARRALAACALALVLRAAWRARRRPAAPRAPADARAAALAALREMLALAARCVSRLREVVG</sequence>
<dbReference type="InterPro" id="IPR036188">
    <property type="entry name" value="FAD/NAD-bd_sf"/>
</dbReference>
<evidence type="ECO:0000256" key="1">
    <source>
        <dbReference type="ARBA" id="ARBA00010139"/>
    </source>
</evidence>
<dbReference type="GO" id="GO:0050661">
    <property type="term" value="F:NADP binding"/>
    <property type="evidence" value="ECO:0007669"/>
    <property type="project" value="InterPro"/>
</dbReference>
<dbReference type="GO" id="GO:0004499">
    <property type="term" value="F:N,N-dimethylaniline monooxygenase activity"/>
    <property type="evidence" value="ECO:0007669"/>
    <property type="project" value="InterPro"/>
</dbReference>
<dbReference type="InterPro" id="IPR051209">
    <property type="entry name" value="FAD-bind_Monooxygenase_sf"/>
</dbReference>
<evidence type="ECO:0008006" key="7">
    <source>
        <dbReference type="Google" id="ProtNLM"/>
    </source>
</evidence>
<dbReference type="InterPro" id="IPR020946">
    <property type="entry name" value="Flavin_mOase-like"/>
</dbReference>
<dbReference type="PANTHER" id="PTHR42877">
    <property type="entry name" value="L-ORNITHINE N(5)-MONOOXYGENASE-RELATED"/>
    <property type="match status" value="1"/>
</dbReference>
<dbReference type="GO" id="GO:0050660">
    <property type="term" value="F:flavin adenine dinucleotide binding"/>
    <property type="evidence" value="ECO:0007669"/>
    <property type="project" value="InterPro"/>
</dbReference>
<evidence type="ECO:0000256" key="3">
    <source>
        <dbReference type="ARBA" id="ARBA00022827"/>
    </source>
</evidence>
<dbReference type="Proteomes" id="UP000799766">
    <property type="component" value="Unassembled WGS sequence"/>
</dbReference>
<dbReference type="PANTHER" id="PTHR42877:SF10">
    <property type="entry name" value="L-ORNITHINE N(5)-OXYGENASE"/>
    <property type="match status" value="1"/>
</dbReference>
<dbReference type="Gene3D" id="3.50.50.60">
    <property type="entry name" value="FAD/NAD(P)-binding domain"/>
    <property type="match status" value="3"/>
</dbReference>
<keyword evidence="2" id="KW-0285">Flavoprotein</keyword>
<protein>
    <recommendedName>
        <fullName evidence="7">L-ornithine N(5)-oxygenase</fullName>
    </recommendedName>
</protein>
<dbReference type="Pfam" id="PF13450">
    <property type="entry name" value="NAD_binding_8"/>
    <property type="match status" value="1"/>
</dbReference>
<evidence type="ECO:0000256" key="2">
    <source>
        <dbReference type="ARBA" id="ARBA00022630"/>
    </source>
</evidence>
<keyword evidence="6" id="KW-1185">Reference proteome</keyword>
<evidence type="ECO:0000313" key="5">
    <source>
        <dbReference type="EMBL" id="KAF2461022.1"/>
    </source>
</evidence>
<dbReference type="EMBL" id="MU001672">
    <property type="protein sequence ID" value="KAF2461022.1"/>
    <property type="molecule type" value="Genomic_DNA"/>
</dbReference>
<accession>A0A6A6PB23</accession>
<comment type="similarity">
    <text evidence="1">Belongs to the FAD-binding monooxygenase family.</text>
</comment>
<evidence type="ECO:0000313" key="6">
    <source>
        <dbReference type="Proteomes" id="UP000799766"/>
    </source>
</evidence>
<name>A0A6A6PB23_9PEZI</name>
<dbReference type="OrthoDB" id="3971593at2759"/>
<organism evidence="5 6">
    <name type="scientific">Lineolata rhizophorae</name>
    <dbReference type="NCBI Taxonomy" id="578093"/>
    <lineage>
        <taxon>Eukaryota</taxon>
        <taxon>Fungi</taxon>
        <taxon>Dikarya</taxon>
        <taxon>Ascomycota</taxon>
        <taxon>Pezizomycotina</taxon>
        <taxon>Dothideomycetes</taxon>
        <taxon>Dothideomycetes incertae sedis</taxon>
        <taxon>Lineolatales</taxon>
        <taxon>Lineolataceae</taxon>
        <taxon>Lineolata</taxon>
    </lineage>
</organism>
<gene>
    <name evidence="5" type="ORF">BDY21DRAFT_403159</name>
</gene>
<proteinExistence type="inferred from homology"/>
<dbReference type="SUPFAM" id="SSF51905">
    <property type="entry name" value="FAD/NAD(P)-binding domain"/>
    <property type="match status" value="3"/>
</dbReference>
<keyword evidence="4" id="KW-0560">Oxidoreductase</keyword>
<evidence type="ECO:0000256" key="4">
    <source>
        <dbReference type="ARBA" id="ARBA00023002"/>
    </source>
</evidence>
<keyword evidence="3" id="KW-0274">FAD</keyword>